<evidence type="ECO:0000313" key="1">
    <source>
        <dbReference type="EMBL" id="OFC94641.1"/>
    </source>
</evidence>
<accession>A0A9X5N9J9</accession>
<gene>
    <name evidence="1" type="ORF">BTGOE4_10310</name>
</gene>
<dbReference type="EMBL" id="LXLI01000017">
    <property type="protein sequence ID" value="OFC94641.1"/>
    <property type="molecule type" value="Genomic_DNA"/>
</dbReference>
<sequence length="277" mass="31927">MSRYHHMAECLACGNKERVGYKSKKDYKEINVCPKCSGAFVDVWHITKYKNKKSNDNGLPKQNEAKFIKANKITFVDGGSEIVTGEVRLFYSNAVVQLTAVPGINYFNSDNVLSVKPIDNDEKVIGKKNHLCDGMKINETALNIRSEIVESRIEHLKDITPGQLESLVQLFEKENNRKLISDISLQKKIDALGLAPIDSKVYNEHLKHMESIGVGVRHFKYYKLYGQTFMPYSQEYLLGNSIECLLKRDKENYKRLCPLFFGRLKRRIDRWGRRKGE</sequence>
<dbReference type="AlphaFoldDB" id="A0A9X5N9J9"/>
<dbReference type="Proteomes" id="UP000175994">
    <property type="component" value="Unassembled WGS sequence"/>
</dbReference>
<protein>
    <submittedName>
        <fullName evidence="1">Uncharacterized protein</fullName>
    </submittedName>
</protein>
<name>A0A9X5N9J9_BACTU</name>
<evidence type="ECO:0000313" key="2">
    <source>
        <dbReference type="Proteomes" id="UP000175994"/>
    </source>
</evidence>
<proteinExistence type="predicted"/>
<comment type="caution">
    <text evidence="1">The sequence shown here is derived from an EMBL/GenBank/DDBJ whole genome shotgun (WGS) entry which is preliminary data.</text>
</comment>
<organism evidence="1 2">
    <name type="scientific">Bacillus thuringiensis</name>
    <dbReference type="NCBI Taxonomy" id="1428"/>
    <lineage>
        <taxon>Bacteria</taxon>
        <taxon>Bacillati</taxon>
        <taxon>Bacillota</taxon>
        <taxon>Bacilli</taxon>
        <taxon>Bacillales</taxon>
        <taxon>Bacillaceae</taxon>
        <taxon>Bacillus</taxon>
        <taxon>Bacillus cereus group</taxon>
    </lineage>
</organism>
<reference evidence="1 2" key="1">
    <citation type="submission" date="2016-04" db="EMBL/GenBank/DDBJ databases">
        <title>Bacillus thuringiensis and Bacillus weihenstephanensis as novel biocontrol agents of wilt causing Verticillium species.</title>
        <authorList>
            <person name="Hollensteiner J."/>
            <person name="Wemheuer F."/>
            <person name="Harting R."/>
            <person name="Kolarzyk A."/>
            <person name="Diaz-Valerio S."/>
            <person name="Poehlein A."/>
            <person name="Brzuszkiewicz E."/>
            <person name="Nesemann K."/>
            <person name="Braus-Stromeyer S."/>
            <person name="Braus G."/>
            <person name="Daniel R."/>
            <person name="Liesegang H."/>
        </authorList>
    </citation>
    <scope>NUCLEOTIDE SEQUENCE [LARGE SCALE GENOMIC DNA]</scope>
    <source>
        <strain evidence="1 2">GOE4</strain>
    </source>
</reference>
<dbReference type="RefSeq" id="WP_070183639.1">
    <property type="nucleotide sequence ID" value="NZ_LXLI01000017.1"/>
</dbReference>